<evidence type="ECO:0000259" key="1">
    <source>
        <dbReference type="Pfam" id="PF23305"/>
    </source>
</evidence>
<dbReference type="OrthoDB" id="4202626at2759"/>
<sequence length="171" mass="19796">MAEKWTKDECKSKRRLVQFTRAQTGNMIHVDFRAVAFKEYAQNSFCISCIYWDDKKEYFVTGVDIIHLLQALVAFRFTLQEKNRIRRNLESFKPLTVSRASSNYFFEVIMGFPTPKPRSLMREVKVFPWKALNPALTKVISKYSVSHSLGTNTLPAPISSYRASNHAVSDF</sequence>
<dbReference type="Proteomes" id="UP000324241">
    <property type="component" value="Unassembled WGS sequence"/>
</dbReference>
<dbReference type="PANTHER" id="PTHR39463">
    <property type="entry name" value="MEDUSA"/>
    <property type="match status" value="1"/>
</dbReference>
<dbReference type="AlphaFoldDB" id="A0A5M9MVG4"/>
<comment type="caution">
    <text evidence="2">The sequence shown here is derived from an EMBL/GenBank/DDBJ whole genome shotgun (WGS) entry which is preliminary data.</text>
</comment>
<dbReference type="InterPro" id="IPR055509">
    <property type="entry name" value="DUF7082"/>
</dbReference>
<accession>A0A5M9MVG4</accession>
<protein>
    <recommendedName>
        <fullName evidence="1">DUF7082 domain-containing protein</fullName>
    </recommendedName>
</protein>
<evidence type="ECO:0000313" key="2">
    <source>
        <dbReference type="EMBL" id="KAA8650868.1"/>
    </source>
</evidence>
<dbReference type="PANTHER" id="PTHR39463:SF1">
    <property type="entry name" value="MEDUSA"/>
    <property type="match status" value="1"/>
</dbReference>
<organism evidence="2 3">
    <name type="scientific">Aspergillus tanneri</name>
    <dbReference type="NCBI Taxonomy" id="1220188"/>
    <lineage>
        <taxon>Eukaryota</taxon>
        <taxon>Fungi</taxon>
        <taxon>Dikarya</taxon>
        <taxon>Ascomycota</taxon>
        <taxon>Pezizomycotina</taxon>
        <taxon>Eurotiomycetes</taxon>
        <taxon>Eurotiomycetidae</taxon>
        <taxon>Eurotiales</taxon>
        <taxon>Aspergillaceae</taxon>
        <taxon>Aspergillus</taxon>
        <taxon>Aspergillus subgen. Circumdati</taxon>
    </lineage>
</organism>
<dbReference type="EMBL" id="QUQM01000001">
    <property type="protein sequence ID" value="KAA8650868.1"/>
    <property type="molecule type" value="Genomic_DNA"/>
</dbReference>
<reference evidence="2 3" key="1">
    <citation type="submission" date="2019-08" db="EMBL/GenBank/DDBJ databases">
        <title>The genome sequence of a newly discovered highly antifungal drug resistant Aspergillus species, Aspergillus tanneri NIH 1004.</title>
        <authorList>
            <person name="Mounaud S."/>
            <person name="Singh I."/>
            <person name="Joardar V."/>
            <person name="Pakala S."/>
            <person name="Pakala S."/>
            <person name="Venepally P."/>
            <person name="Chung J.K."/>
            <person name="Losada L."/>
            <person name="Nierman W.C."/>
        </authorList>
    </citation>
    <scope>NUCLEOTIDE SEQUENCE [LARGE SCALE GENOMIC DNA]</scope>
    <source>
        <strain evidence="2 3">NIH1004</strain>
    </source>
</reference>
<dbReference type="GO" id="GO:0005634">
    <property type="term" value="C:nucleus"/>
    <property type="evidence" value="ECO:0007669"/>
    <property type="project" value="TreeGrafter"/>
</dbReference>
<dbReference type="Pfam" id="PF23305">
    <property type="entry name" value="DUF7082"/>
    <property type="match status" value="1"/>
</dbReference>
<feature type="domain" description="DUF7082" evidence="1">
    <location>
        <begin position="1"/>
        <end position="140"/>
    </location>
</feature>
<gene>
    <name evidence="2" type="ORF">ATNIH1004_003557</name>
</gene>
<dbReference type="RefSeq" id="XP_033430229.1">
    <property type="nucleotide sequence ID" value="XM_033568234.1"/>
</dbReference>
<dbReference type="GeneID" id="54326259"/>
<dbReference type="VEuPathDB" id="FungiDB:EYZ11_011699"/>
<evidence type="ECO:0000313" key="3">
    <source>
        <dbReference type="Proteomes" id="UP000324241"/>
    </source>
</evidence>
<proteinExistence type="predicted"/>
<name>A0A5M9MVG4_9EURO</name>